<name>A0A1B9G5H9_9TREE</name>
<dbReference type="EMBL" id="CP144541">
    <property type="protein sequence ID" value="WVW78635.1"/>
    <property type="molecule type" value="Genomic_DNA"/>
</dbReference>
<dbReference type="GeneID" id="30208369"/>
<evidence type="ECO:0000313" key="2">
    <source>
        <dbReference type="EMBL" id="OCF26287.1"/>
    </source>
</evidence>
<reference evidence="3" key="2">
    <citation type="submission" date="2013-07" db="EMBL/GenBank/DDBJ databases">
        <authorList>
            <consortium name="The Broad Institute Genome Sequencing Platform"/>
            <person name="Cuomo C."/>
            <person name="Litvintseva A."/>
            <person name="Chen Y."/>
            <person name="Heitman J."/>
            <person name="Sun S."/>
            <person name="Springer D."/>
            <person name="Dromer F."/>
            <person name="Young S.K."/>
            <person name="Zeng Q."/>
            <person name="Gargeya S."/>
            <person name="Fitzgerald M."/>
            <person name="Abouelleil A."/>
            <person name="Alvarado L."/>
            <person name="Berlin A.M."/>
            <person name="Chapman S.B."/>
            <person name="Dewar J."/>
            <person name="Goldberg J."/>
            <person name="Griggs A."/>
            <person name="Gujja S."/>
            <person name="Hansen M."/>
            <person name="Howarth C."/>
            <person name="Imamovic A."/>
            <person name="Larimer J."/>
            <person name="McCowan C."/>
            <person name="Murphy C."/>
            <person name="Pearson M."/>
            <person name="Priest M."/>
            <person name="Roberts A."/>
            <person name="Saif S."/>
            <person name="Shea T."/>
            <person name="Sykes S."/>
            <person name="Wortman J."/>
            <person name="Nusbaum C."/>
            <person name="Birren B."/>
        </authorList>
    </citation>
    <scope>NUCLEOTIDE SEQUENCE</scope>
    <source>
        <strain evidence="3">CBS 10118</strain>
    </source>
</reference>
<dbReference type="KEGG" id="kbi:30208369"/>
<feature type="region of interest" description="Disordered" evidence="1">
    <location>
        <begin position="63"/>
        <end position="143"/>
    </location>
</feature>
<protein>
    <submittedName>
        <fullName evidence="2">Uncharacterized protein</fullName>
    </submittedName>
</protein>
<keyword evidence="4" id="KW-1185">Reference proteome</keyword>
<evidence type="ECO:0000313" key="4">
    <source>
        <dbReference type="Proteomes" id="UP000092730"/>
    </source>
</evidence>
<reference evidence="3" key="4">
    <citation type="submission" date="2024-02" db="EMBL/GenBank/DDBJ databases">
        <title>Comparative genomics of Cryptococcus and Kwoniella reveals pathogenesis evolution and contrasting modes of karyotype evolution via chromosome fusion or intercentromeric recombination.</title>
        <authorList>
            <person name="Coelho M.A."/>
            <person name="David-Palma M."/>
            <person name="Shea T."/>
            <person name="Bowers K."/>
            <person name="McGinley-Smith S."/>
            <person name="Mohammad A.W."/>
            <person name="Gnirke A."/>
            <person name="Yurkov A.M."/>
            <person name="Nowrousian M."/>
            <person name="Sun S."/>
            <person name="Cuomo C.A."/>
            <person name="Heitman J."/>
        </authorList>
    </citation>
    <scope>NUCLEOTIDE SEQUENCE</scope>
    <source>
        <strain evidence="3">CBS 10118</strain>
    </source>
</reference>
<reference evidence="2" key="3">
    <citation type="submission" date="2014-01" db="EMBL/GenBank/DDBJ databases">
        <title>Evolution of pathogenesis and genome organization in the Tremellales.</title>
        <authorList>
            <person name="Cuomo C."/>
            <person name="Litvintseva A."/>
            <person name="Heitman J."/>
            <person name="Chen Y."/>
            <person name="Sun S."/>
            <person name="Springer D."/>
            <person name="Dromer F."/>
            <person name="Young S."/>
            <person name="Zeng Q."/>
            <person name="Chapman S."/>
            <person name="Gujja S."/>
            <person name="Saif S."/>
            <person name="Birren B."/>
        </authorList>
    </citation>
    <scope>NUCLEOTIDE SEQUENCE</scope>
    <source>
        <strain evidence="2">CBS 10118</strain>
    </source>
</reference>
<dbReference type="EMBL" id="KI894020">
    <property type="protein sequence ID" value="OCF26287.1"/>
    <property type="molecule type" value="Genomic_DNA"/>
</dbReference>
<feature type="region of interest" description="Disordered" evidence="1">
    <location>
        <begin position="1"/>
        <end position="33"/>
    </location>
</feature>
<dbReference type="AlphaFoldDB" id="A0A1B9G5H9"/>
<dbReference type="OrthoDB" id="2564480at2759"/>
<evidence type="ECO:0000313" key="3">
    <source>
        <dbReference type="EMBL" id="WVW78635.1"/>
    </source>
</evidence>
<reference evidence="2" key="1">
    <citation type="submission" date="2013-07" db="EMBL/GenBank/DDBJ databases">
        <title>The Genome Sequence of Cryptococcus bestiolae CBS10118.</title>
        <authorList>
            <consortium name="The Broad Institute Genome Sequencing Platform"/>
            <person name="Cuomo C."/>
            <person name="Litvintseva A."/>
            <person name="Chen Y."/>
            <person name="Heitman J."/>
            <person name="Sun S."/>
            <person name="Springer D."/>
            <person name="Dromer F."/>
            <person name="Young S.K."/>
            <person name="Zeng Q."/>
            <person name="Gargeya S."/>
            <person name="Fitzgerald M."/>
            <person name="Abouelleil A."/>
            <person name="Alvarado L."/>
            <person name="Berlin A.M."/>
            <person name="Chapman S.B."/>
            <person name="Dewar J."/>
            <person name="Goldberg J."/>
            <person name="Griggs A."/>
            <person name="Gujja S."/>
            <person name="Hansen M."/>
            <person name="Howarth C."/>
            <person name="Imamovic A."/>
            <person name="Larimer J."/>
            <person name="McCowan C."/>
            <person name="Murphy C."/>
            <person name="Pearson M."/>
            <person name="Priest M."/>
            <person name="Roberts A."/>
            <person name="Saif S."/>
            <person name="Shea T."/>
            <person name="Sykes S."/>
            <person name="Wortman J."/>
            <person name="Nusbaum C."/>
            <person name="Birren B."/>
        </authorList>
    </citation>
    <scope>NUCLEOTIDE SEQUENCE [LARGE SCALE GENOMIC DNA]</scope>
    <source>
        <strain evidence="2">CBS 10118</strain>
    </source>
</reference>
<organism evidence="2">
    <name type="scientific">Kwoniella bestiolae CBS 10118</name>
    <dbReference type="NCBI Taxonomy" id="1296100"/>
    <lineage>
        <taxon>Eukaryota</taxon>
        <taxon>Fungi</taxon>
        <taxon>Dikarya</taxon>
        <taxon>Basidiomycota</taxon>
        <taxon>Agaricomycotina</taxon>
        <taxon>Tremellomycetes</taxon>
        <taxon>Tremellales</taxon>
        <taxon>Cryptococcaceae</taxon>
        <taxon>Kwoniella</taxon>
    </lineage>
</organism>
<evidence type="ECO:0000256" key="1">
    <source>
        <dbReference type="SAM" id="MobiDB-lite"/>
    </source>
</evidence>
<dbReference type="VEuPathDB" id="FungiDB:I302_03970"/>
<feature type="compositionally biased region" description="Low complexity" evidence="1">
    <location>
        <begin position="1"/>
        <end position="12"/>
    </location>
</feature>
<sequence>MVSFPISSSRGSASRDHSPAITPGSPGPSRLSKSDVANYLSFASHLTLDPREEHDLAWKLSHPIRSRKDEAPTIIQPEPGAGAGVDLADVELENEVEHQSTSPDKPRRVDGPSFAPTYQDDQRLIHQNKKRKRDVGEDKERDGVRWPISIKELDKQNQKNGGTQVDSLEDTIKSFVISYIRSNGLKSSYSTNKHDSVEGEESLSNGILDPDLEQEIESTLSDDLFNSAKDFLNRLLVNLAILRPADIGKKRRQMGTIDWMGVLGAASLDKDFQP</sequence>
<proteinExistence type="predicted"/>
<dbReference type="Proteomes" id="UP000092730">
    <property type="component" value="Chromosome 1"/>
</dbReference>
<accession>A0A1B9G5H9</accession>
<feature type="compositionally biased region" description="Basic and acidic residues" evidence="1">
    <location>
        <begin position="134"/>
        <end position="143"/>
    </location>
</feature>
<dbReference type="RefSeq" id="XP_019047357.1">
    <property type="nucleotide sequence ID" value="XM_019190609.1"/>
</dbReference>
<gene>
    <name evidence="2" type="ORF">I302_03970</name>
    <name evidence="3" type="ORF">I302_100595</name>
</gene>